<keyword evidence="2" id="KW-1185">Reference proteome</keyword>
<reference evidence="1 2" key="1">
    <citation type="submission" date="2012-06" db="EMBL/GenBank/DDBJ databases">
        <title>Finished chromosome of genome of Cylindrospermum stagnale PCC 7417.</title>
        <authorList>
            <consortium name="US DOE Joint Genome Institute"/>
            <person name="Gugger M."/>
            <person name="Coursin T."/>
            <person name="Rippka R."/>
            <person name="Tandeau De Marsac N."/>
            <person name="Huntemann M."/>
            <person name="Wei C.-L."/>
            <person name="Han J."/>
            <person name="Detter J.C."/>
            <person name="Han C."/>
            <person name="Tapia R."/>
            <person name="Chen A."/>
            <person name="Kyrpides N."/>
            <person name="Mavromatis K."/>
            <person name="Markowitz V."/>
            <person name="Szeto E."/>
            <person name="Ivanova N."/>
            <person name="Pagani I."/>
            <person name="Pati A."/>
            <person name="Goodwin L."/>
            <person name="Nordberg H.P."/>
            <person name="Cantor M.N."/>
            <person name="Hua S.X."/>
            <person name="Woyke T."/>
            <person name="Kerfeld C.A."/>
        </authorList>
    </citation>
    <scope>NUCLEOTIDE SEQUENCE [LARGE SCALE GENOMIC DNA]</scope>
    <source>
        <strain evidence="1 2">PCC 7417</strain>
    </source>
</reference>
<dbReference type="OrthoDB" id="5937513at2"/>
<dbReference type="PATRIC" id="fig|56107.3.peg.2217"/>
<dbReference type="eggNOG" id="ENOG502Z8HJ">
    <property type="taxonomic scope" value="Bacteria"/>
</dbReference>
<sequence>MIDTYTLPPTVIRVLIVGDKNSQFTIDFGEGDFGLSEFIKALEINSVNLGLYVDFKITKVHRIKDANGADNKEAFVFDDNFKPEYYDEIWFFGMSRTSSTLSLNDKELRIISQFMDNGGGVFATGDHEDIGNGLCARIPRVRSMRKWYFPKEGLYGEPVAPPVGMGELDEGEGFSKRHDTLREGNDFGYQFDDQSDDIPQQIIPKMYKTIYWNKEGIFIKRYPHPLLSKVRGVIKVLPDHMHEGECYVDEDLTKTFPFDGYTITEYPILPKTGKPLKPEVIAEAIVIGGHKDEYSSLPTKAKIFGVLGAYDGHKVNVGRVAVDATWHHFVNINIIGFNASDKDKKVYNDIKTYWRNIGVWLAPKKIQKSILATALWGIRWSYPLVEELSPRTVEKGLSREGILYLGHVARYSLNNISSEEQVLQWLIPYLTEIEDIVSPWWGNSESAPDLVFDVIINSVLGGIILSIAKEFPDRSQENKQRAETELSRVLDSGVYLGIKAAQETLQISVRQIENISSRIEKFAKVTQENSRQ</sequence>
<evidence type="ECO:0000313" key="1">
    <source>
        <dbReference type="EMBL" id="AFZ24243.1"/>
    </source>
</evidence>
<proteinExistence type="predicted"/>
<dbReference type="STRING" id="56107.Cylst_1998"/>
<dbReference type="RefSeq" id="WP_015207498.1">
    <property type="nucleotide sequence ID" value="NC_019757.1"/>
</dbReference>
<dbReference type="Proteomes" id="UP000010475">
    <property type="component" value="Chromosome"/>
</dbReference>
<dbReference type="HOGENOM" id="CLU_511651_0_0_3"/>
<gene>
    <name evidence="1" type="ORF">Cylst_1998</name>
</gene>
<name>K9WVL3_9NOST</name>
<accession>K9WVL3</accession>
<dbReference type="KEGG" id="csg:Cylst_1998"/>
<organism evidence="1 2">
    <name type="scientific">Cylindrospermum stagnale PCC 7417</name>
    <dbReference type="NCBI Taxonomy" id="56107"/>
    <lineage>
        <taxon>Bacteria</taxon>
        <taxon>Bacillati</taxon>
        <taxon>Cyanobacteriota</taxon>
        <taxon>Cyanophyceae</taxon>
        <taxon>Nostocales</taxon>
        <taxon>Nostocaceae</taxon>
        <taxon>Cylindrospermum</taxon>
    </lineage>
</organism>
<protein>
    <submittedName>
        <fullName evidence="1">Uncharacterized protein</fullName>
    </submittedName>
</protein>
<evidence type="ECO:0000313" key="2">
    <source>
        <dbReference type="Proteomes" id="UP000010475"/>
    </source>
</evidence>
<dbReference type="AlphaFoldDB" id="K9WVL3"/>
<dbReference type="EMBL" id="CP003642">
    <property type="protein sequence ID" value="AFZ24243.1"/>
    <property type="molecule type" value="Genomic_DNA"/>
</dbReference>